<evidence type="ECO:0000259" key="6">
    <source>
        <dbReference type="Pfam" id="PF14743"/>
    </source>
</evidence>
<evidence type="ECO:0000256" key="5">
    <source>
        <dbReference type="SAM" id="MobiDB-lite"/>
    </source>
</evidence>
<feature type="domain" description="DNA ligase OB-like" evidence="6">
    <location>
        <begin position="247"/>
        <end position="314"/>
    </location>
</feature>
<sequence>MKKSKTFKKYKPKYRKPVNKTEAELQGPFRPMKPFTIRDPKVDVQYPSLCTPKIDGIRCVTYPNGTPMSFKLKPIPNLHIRKVLEEYGVEGMDGELFIKGAKTFGESSGPIMKVEGEPDFIYYVFDIYDNPDFYNQRVKQLDKLPRPKPACIKLVKPTLVFDSEGFMKYWNKCVDEGYEGVIARQGHVYLHGRSTMTHGGMGKYKHFQDDEAEIIGFEEMCTNTNPKKTNAHGRSERSSAKAGKVPNGHLGKWLCRDLKTGIEFSIGTMKGVTKKQRKEWWNNKQIYIGYIAKYKHQPSGETAKPRFPVWLGWRSRDDM</sequence>
<evidence type="ECO:0000256" key="4">
    <source>
        <dbReference type="ARBA" id="ARBA00023204"/>
    </source>
</evidence>
<dbReference type="Gene3D" id="3.30.1490.70">
    <property type="match status" value="1"/>
</dbReference>
<dbReference type="GO" id="GO:0006281">
    <property type="term" value="P:DNA repair"/>
    <property type="evidence" value="ECO:0007669"/>
    <property type="project" value="UniProtKB-KW"/>
</dbReference>
<dbReference type="InterPro" id="IPR012340">
    <property type="entry name" value="NA-bd_OB-fold"/>
</dbReference>
<dbReference type="InterPro" id="IPR029319">
    <property type="entry name" value="DNA_ligase_OB"/>
</dbReference>
<protein>
    <recommendedName>
        <fullName evidence="6">DNA ligase OB-like domain-containing protein</fullName>
    </recommendedName>
</protein>
<proteinExistence type="predicted"/>
<evidence type="ECO:0000256" key="1">
    <source>
        <dbReference type="ARBA" id="ARBA00022598"/>
    </source>
</evidence>
<accession>A0A0F9UGJ8</accession>
<dbReference type="EMBL" id="LAZR01000095">
    <property type="protein sequence ID" value="KKN92330.1"/>
    <property type="molecule type" value="Genomic_DNA"/>
</dbReference>
<dbReference type="Pfam" id="PF14743">
    <property type="entry name" value="DNA_ligase_OB_2"/>
    <property type="match status" value="1"/>
</dbReference>
<dbReference type="SUPFAM" id="SSF50249">
    <property type="entry name" value="Nucleic acid-binding proteins"/>
    <property type="match status" value="1"/>
</dbReference>
<dbReference type="GO" id="GO:0006260">
    <property type="term" value="P:DNA replication"/>
    <property type="evidence" value="ECO:0007669"/>
    <property type="project" value="UniProtKB-KW"/>
</dbReference>
<evidence type="ECO:0000256" key="2">
    <source>
        <dbReference type="ARBA" id="ARBA00022705"/>
    </source>
</evidence>
<dbReference type="Gene3D" id="3.30.470.30">
    <property type="entry name" value="DNA ligase/mRNA capping enzyme"/>
    <property type="match status" value="1"/>
</dbReference>
<dbReference type="AlphaFoldDB" id="A0A0F9UGJ8"/>
<dbReference type="InterPro" id="IPR050326">
    <property type="entry name" value="NAD_dep_DNA_ligaseB"/>
</dbReference>
<organism evidence="7">
    <name type="scientific">marine sediment metagenome</name>
    <dbReference type="NCBI Taxonomy" id="412755"/>
    <lineage>
        <taxon>unclassified sequences</taxon>
        <taxon>metagenomes</taxon>
        <taxon>ecological metagenomes</taxon>
    </lineage>
</organism>
<dbReference type="Gene3D" id="2.40.50.140">
    <property type="entry name" value="Nucleic acid-binding proteins"/>
    <property type="match status" value="1"/>
</dbReference>
<dbReference type="PANTHER" id="PTHR47810">
    <property type="entry name" value="DNA LIGASE"/>
    <property type="match status" value="1"/>
</dbReference>
<dbReference type="PANTHER" id="PTHR47810:SF1">
    <property type="entry name" value="DNA LIGASE B"/>
    <property type="match status" value="1"/>
</dbReference>
<evidence type="ECO:0000256" key="3">
    <source>
        <dbReference type="ARBA" id="ARBA00022763"/>
    </source>
</evidence>
<dbReference type="GO" id="GO:0016874">
    <property type="term" value="F:ligase activity"/>
    <property type="evidence" value="ECO:0007669"/>
    <property type="project" value="UniProtKB-KW"/>
</dbReference>
<reference evidence="7" key="1">
    <citation type="journal article" date="2015" name="Nature">
        <title>Complex archaea that bridge the gap between prokaryotes and eukaryotes.</title>
        <authorList>
            <person name="Spang A."/>
            <person name="Saw J.H."/>
            <person name="Jorgensen S.L."/>
            <person name="Zaremba-Niedzwiedzka K."/>
            <person name="Martijn J."/>
            <person name="Lind A.E."/>
            <person name="van Eijk R."/>
            <person name="Schleper C."/>
            <person name="Guy L."/>
            <person name="Ettema T.J."/>
        </authorList>
    </citation>
    <scope>NUCLEOTIDE SEQUENCE</scope>
</reference>
<evidence type="ECO:0000313" key="7">
    <source>
        <dbReference type="EMBL" id="KKN92330.1"/>
    </source>
</evidence>
<keyword evidence="1" id="KW-0436">Ligase</keyword>
<comment type="caution">
    <text evidence="7">The sequence shown here is derived from an EMBL/GenBank/DDBJ whole genome shotgun (WGS) entry which is preliminary data.</text>
</comment>
<feature type="region of interest" description="Disordered" evidence="5">
    <location>
        <begin position="225"/>
        <end position="245"/>
    </location>
</feature>
<keyword evidence="2" id="KW-0235">DNA replication</keyword>
<name>A0A0F9UGJ8_9ZZZZ</name>
<dbReference type="SUPFAM" id="SSF56091">
    <property type="entry name" value="DNA ligase/mRNA capping enzyme, catalytic domain"/>
    <property type="match status" value="1"/>
</dbReference>
<keyword evidence="3" id="KW-0227">DNA damage</keyword>
<gene>
    <name evidence="7" type="ORF">LCGC14_0208210</name>
</gene>
<keyword evidence="4" id="KW-0234">DNA repair</keyword>